<sequence length="382" mass="45472">MEKLYESVRVTHYDWATYENFLFCLDMLEHSSSPGFPYNQDNPTIGGWLGYDGLMYDPERVQLLWFAVQRLIEEEEIDALWRVFIKKEPHKLTKAENNRWRLIMCCPLDVQVLWQMLFSKMNNREIQQAIEIPSIQGMRIPYGGWKLYYRKWVRDGTTMGADMTAWDWTFRDWMLELDLELRRRLTTTDNDWYTQAQKLYRNAFQDCKLLLSSGRVFQQVQPGLMKSGCVNTISSNSHAQVMLHILYSIRKGISVEPMVFAVGDDTLKHPMHLEDLSMYERFGVKIKTVSETLEFLGREWNEEGMRPMYTSKHLFKLMTQKDDLLPETLDSYLREYVNAPLEYDLLEKLVRELSLESKVHSREYYKFWLDNPLAETYNVFGR</sequence>
<evidence type="ECO:0000256" key="4">
    <source>
        <dbReference type="ARBA" id="ARBA00022953"/>
    </source>
</evidence>
<dbReference type="GO" id="GO:0000166">
    <property type="term" value="F:nucleotide binding"/>
    <property type="evidence" value="ECO:0007669"/>
    <property type="project" value="UniProtKB-KW"/>
</dbReference>
<keyword evidence="3" id="KW-0547">Nucleotide-binding</keyword>
<keyword evidence="1" id="KW-0808">Transferase</keyword>
<keyword evidence="4" id="KW-0693">Viral RNA replication</keyword>
<dbReference type="GO" id="GO:0003723">
    <property type="term" value="F:RNA binding"/>
    <property type="evidence" value="ECO:0007669"/>
    <property type="project" value="InterPro"/>
</dbReference>
<dbReference type="InterPro" id="IPR043502">
    <property type="entry name" value="DNA/RNA_pol_sf"/>
</dbReference>
<dbReference type="Pfam" id="PF00680">
    <property type="entry name" value="RdRP_1"/>
    <property type="match status" value="1"/>
</dbReference>
<protein>
    <recommendedName>
        <fullName evidence="6">RNA-directed RNA polymerase C-terminal domain-containing protein</fullName>
    </recommendedName>
</protein>
<feature type="domain" description="RNA-directed RNA polymerase C-terminal" evidence="6">
    <location>
        <begin position="25"/>
        <end position="319"/>
    </location>
</feature>
<dbReference type="EMBL" id="MW239360">
    <property type="protein sequence ID" value="UGO57359.1"/>
    <property type="molecule type" value="Genomic_RNA"/>
</dbReference>
<accession>A0A8K1WSK2</accession>
<evidence type="ECO:0000259" key="6">
    <source>
        <dbReference type="Pfam" id="PF00680"/>
    </source>
</evidence>
<dbReference type="InterPro" id="IPR001205">
    <property type="entry name" value="RNA-dir_pol_C"/>
</dbReference>
<organism evidence="7">
    <name type="scientific">Riboviria sp</name>
    <dbReference type="NCBI Taxonomy" id="2585031"/>
    <lineage>
        <taxon>Viruses</taxon>
        <taxon>Riboviria</taxon>
    </lineage>
</organism>
<dbReference type="InterPro" id="IPR001795">
    <property type="entry name" value="RNA-dir_pol_luteovirus"/>
</dbReference>
<evidence type="ECO:0000256" key="5">
    <source>
        <dbReference type="ARBA" id="ARBA00048744"/>
    </source>
</evidence>
<evidence type="ECO:0000313" key="7">
    <source>
        <dbReference type="EMBL" id="UGO57359.1"/>
    </source>
</evidence>
<proteinExistence type="predicted"/>
<evidence type="ECO:0000256" key="3">
    <source>
        <dbReference type="ARBA" id="ARBA00022741"/>
    </source>
</evidence>
<evidence type="ECO:0000256" key="1">
    <source>
        <dbReference type="ARBA" id="ARBA00022679"/>
    </source>
</evidence>
<keyword evidence="2" id="KW-0548">Nucleotidyltransferase</keyword>
<comment type="catalytic activity">
    <reaction evidence="5">
        <text>RNA(n) + a ribonucleoside 5'-triphosphate = RNA(n+1) + diphosphate</text>
        <dbReference type="Rhea" id="RHEA:21248"/>
        <dbReference type="Rhea" id="RHEA-COMP:14527"/>
        <dbReference type="Rhea" id="RHEA-COMP:17342"/>
        <dbReference type="ChEBI" id="CHEBI:33019"/>
        <dbReference type="ChEBI" id="CHEBI:61557"/>
        <dbReference type="ChEBI" id="CHEBI:140395"/>
        <dbReference type="EC" id="2.7.7.48"/>
    </reaction>
</comment>
<dbReference type="GO" id="GO:0003968">
    <property type="term" value="F:RNA-directed RNA polymerase activity"/>
    <property type="evidence" value="ECO:0007669"/>
    <property type="project" value="UniProtKB-EC"/>
</dbReference>
<reference evidence="7" key="1">
    <citation type="submission" date="2020-11" db="EMBL/GenBank/DDBJ databases">
        <title>RNA virus dark matter in the feces of wild birds.</title>
        <authorList>
            <person name="Lu X."/>
            <person name="Yang X.S."/>
            <person name="Zhang W."/>
        </authorList>
    </citation>
    <scope>NUCLEOTIDE SEQUENCE</scope>
    <source>
        <strain evidence="7">Yellow-browedWarbler116con68</strain>
    </source>
</reference>
<dbReference type="GO" id="GO:0006351">
    <property type="term" value="P:DNA-templated transcription"/>
    <property type="evidence" value="ECO:0007669"/>
    <property type="project" value="InterPro"/>
</dbReference>
<name>A0A8K1WSK2_9VIRU</name>
<dbReference type="PRINTS" id="PR00914">
    <property type="entry name" value="LVIRUSRNAPOL"/>
</dbReference>
<dbReference type="SUPFAM" id="SSF56672">
    <property type="entry name" value="DNA/RNA polymerases"/>
    <property type="match status" value="1"/>
</dbReference>
<evidence type="ECO:0000256" key="2">
    <source>
        <dbReference type="ARBA" id="ARBA00022695"/>
    </source>
</evidence>